<organism evidence="2 3">
    <name type="scientific">Aliidongia dinghuensis</name>
    <dbReference type="NCBI Taxonomy" id="1867774"/>
    <lineage>
        <taxon>Bacteria</taxon>
        <taxon>Pseudomonadati</taxon>
        <taxon>Pseudomonadota</taxon>
        <taxon>Alphaproteobacteria</taxon>
        <taxon>Rhodospirillales</taxon>
        <taxon>Dongiaceae</taxon>
        <taxon>Aliidongia</taxon>
    </lineage>
</organism>
<comment type="caution">
    <text evidence="2">The sequence shown here is derived from an EMBL/GenBank/DDBJ whole genome shotgun (WGS) entry which is preliminary data.</text>
</comment>
<proteinExistence type="predicted"/>
<accession>A0A8J3E4C0</accession>
<evidence type="ECO:0000313" key="2">
    <source>
        <dbReference type="EMBL" id="GGF22878.1"/>
    </source>
</evidence>
<feature type="region of interest" description="Disordered" evidence="1">
    <location>
        <begin position="1"/>
        <end position="31"/>
    </location>
</feature>
<reference evidence="2" key="1">
    <citation type="journal article" date="2014" name="Int. J. Syst. Evol. Microbiol.">
        <title>Complete genome sequence of Corynebacterium casei LMG S-19264T (=DSM 44701T), isolated from a smear-ripened cheese.</title>
        <authorList>
            <consortium name="US DOE Joint Genome Institute (JGI-PGF)"/>
            <person name="Walter F."/>
            <person name="Albersmeier A."/>
            <person name="Kalinowski J."/>
            <person name="Ruckert C."/>
        </authorList>
    </citation>
    <scope>NUCLEOTIDE SEQUENCE</scope>
    <source>
        <strain evidence="2">CGMCC 1.15725</strain>
    </source>
</reference>
<dbReference type="Proteomes" id="UP000646365">
    <property type="component" value="Unassembled WGS sequence"/>
</dbReference>
<gene>
    <name evidence="2" type="ORF">GCM10011611_31190</name>
</gene>
<dbReference type="AlphaFoldDB" id="A0A8J3E4C0"/>
<protein>
    <submittedName>
        <fullName evidence="2">Uncharacterized protein</fullName>
    </submittedName>
</protein>
<reference evidence="2" key="2">
    <citation type="submission" date="2020-09" db="EMBL/GenBank/DDBJ databases">
        <authorList>
            <person name="Sun Q."/>
            <person name="Zhou Y."/>
        </authorList>
    </citation>
    <scope>NUCLEOTIDE SEQUENCE</scope>
    <source>
        <strain evidence="2">CGMCC 1.15725</strain>
    </source>
</reference>
<sequence length="144" mass="14893">MVDSAPYGTPPAADQSGSGKEQDGRFGGTETGGIARLLAAPDTSDYVRTWLGAALGRDMVLAYQEAATLAGILELLACDEAKAWLLPALTAALAGDPATAFDETIEIARALRPAALVMQDLEQCLPEPANSHGAPTGIARGREE</sequence>
<name>A0A8J3E4C0_9PROT</name>
<evidence type="ECO:0000256" key="1">
    <source>
        <dbReference type="SAM" id="MobiDB-lite"/>
    </source>
</evidence>
<evidence type="ECO:0000313" key="3">
    <source>
        <dbReference type="Proteomes" id="UP000646365"/>
    </source>
</evidence>
<keyword evidence="3" id="KW-1185">Reference proteome</keyword>
<dbReference type="RefSeq" id="WP_189047329.1">
    <property type="nucleotide sequence ID" value="NZ_BMJQ01000007.1"/>
</dbReference>
<dbReference type="EMBL" id="BMJQ01000007">
    <property type="protein sequence ID" value="GGF22878.1"/>
    <property type="molecule type" value="Genomic_DNA"/>
</dbReference>